<dbReference type="RefSeq" id="WP_164029752.1">
    <property type="nucleotide sequence ID" value="NZ_JAABOQ010000002.1"/>
</dbReference>
<proteinExistence type="predicted"/>
<feature type="region of interest" description="Disordered" evidence="1">
    <location>
        <begin position="205"/>
        <end position="228"/>
    </location>
</feature>
<feature type="chain" id="PRO_5026920607" description="WG repeat-containing protein" evidence="2">
    <location>
        <begin position="21"/>
        <end position="228"/>
    </location>
</feature>
<feature type="compositionally biased region" description="Acidic residues" evidence="1">
    <location>
        <begin position="217"/>
        <end position="228"/>
    </location>
</feature>
<evidence type="ECO:0000313" key="4">
    <source>
        <dbReference type="Proteomes" id="UP000474296"/>
    </source>
</evidence>
<comment type="caution">
    <text evidence="3">The sequence shown here is derived from an EMBL/GenBank/DDBJ whole genome shotgun (WGS) entry which is preliminary data.</text>
</comment>
<evidence type="ECO:0000256" key="2">
    <source>
        <dbReference type="SAM" id="SignalP"/>
    </source>
</evidence>
<protein>
    <recommendedName>
        <fullName evidence="5">WG repeat-containing protein</fullName>
    </recommendedName>
</protein>
<keyword evidence="2" id="KW-0732">Signal</keyword>
<organism evidence="3 4">
    <name type="scientific">Spongiivirga citrea</name>
    <dbReference type="NCBI Taxonomy" id="1481457"/>
    <lineage>
        <taxon>Bacteria</taxon>
        <taxon>Pseudomonadati</taxon>
        <taxon>Bacteroidota</taxon>
        <taxon>Flavobacteriia</taxon>
        <taxon>Flavobacteriales</taxon>
        <taxon>Flavobacteriaceae</taxon>
        <taxon>Spongiivirga</taxon>
    </lineage>
</organism>
<dbReference type="EMBL" id="JAABOQ010000002">
    <property type="protein sequence ID" value="NER16480.1"/>
    <property type="molecule type" value="Genomic_DNA"/>
</dbReference>
<dbReference type="Proteomes" id="UP000474296">
    <property type="component" value="Unassembled WGS sequence"/>
</dbReference>
<feature type="signal peptide" evidence="2">
    <location>
        <begin position="1"/>
        <end position="20"/>
    </location>
</feature>
<sequence>MKKTAFFLAVMIASMMTVTAAETATTNEGLNGITKRYRHVQPIRFVERGVVFFVYPNGSFDYNPQRTRLRHRRGTYYGASISAPGFNINYRNRGNRFRNGLRVSYDYYGRIKTVGGVYITYNRRGKVRRIGRVNISYNRGRLYNVGGLQLHYNNRGYNNRLSGFINDYNTGCGICGTTGCSVNHFDHDGYGYDDDDDYFYNRKRNKKRKRKYRSYDHDDDDHDDDWDD</sequence>
<reference evidence="3 4" key="1">
    <citation type="submission" date="2020-01" db="EMBL/GenBank/DDBJ databases">
        <title>Spongiivirga citrea KCTC 32990T.</title>
        <authorList>
            <person name="Wang G."/>
        </authorList>
    </citation>
    <scope>NUCLEOTIDE SEQUENCE [LARGE SCALE GENOMIC DNA]</scope>
    <source>
        <strain evidence="3 4">KCTC 32990</strain>
    </source>
</reference>
<accession>A0A6M0CRA6</accession>
<evidence type="ECO:0008006" key="5">
    <source>
        <dbReference type="Google" id="ProtNLM"/>
    </source>
</evidence>
<evidence type="ECO:0000313" key="3">
    <source>
        <dbReference type="EMBL" id="NER16480.1"/>
    </source>
</evidence>
<evidence type="ECO:0000256" key="1">
    <source>
        <dbReference type="SAM" id="MobiDB-lite"/>
    </source>
</evidence>
<gene>
    <name evidence="3" type="ORF">GWK10_04620</name>
</gene>
<keyword evidence="4" id="KW-1185">Reference proteome</keyword>
<name>A0A6M0CRA6_9FLAO</name>
<dbReference type="AlphaFoldDB" id="A0A6M0CRA6"/>